<dbReference type="EMBL" id="BBLG01000001">
    <property type="protein sequence ID" value="GAK74763.1"/>
    <property type="molecule type" value="Genomic_DNA"/>
</dbReference>
<keyword evidence="1" id="KW-0732">Signal</keyword>
<accession>A0A081D767</accession>
<gene>
    <name evidence="2" type="ORF">JCM19296_341</name>
</gene>
<dbReference type="AlphaFoldDB" id="A0A081D767"/>
<name>A0A081D767_NONUL</name>
<proteinExistence type="predicted"/>
<sequence>MRSLFIIIFICGFNLVAQAQRRQASNNRLGIALDATFFSLNTDDVAVDGKVGWSAGLETRGSSRPYWDMIFGIHLFNNKFSVQEALTLDDIDMSVIGAEVKLLWAYKIDNRDYLSLEIGPAVSFNGEFKVADKRYEDSIITGSSAVTVASFQETSPININGIVGLSGGSEKIRFSAHYHYAFLDVLNGKNALSEELNGNMSYITAGVRFYF</sequence>
<feature type="chain" id="PRO_5001756540" description="Outer membrane protein beta-barrel domain-containing protein" evidence="1">
    <location>
        <begin position="20"/>
        <end position="211"/>
    </location>
</feature>
<protein>
    <recommendedName>
        <fullName evidence="4">Outer membrane protein beta-barrel domain-containing protein</fullName>
    </recommendedName>
</protein>
<organism evidence="2 3">
    <name type="scientific">Nonlabens ulvanivorans</name>
    <name type="common">Persicivirga ulvanivorans</name>
    <dbReference type="NCBI Taxonomy" id="906888"/>
    <lineage>
        <taxon>Bacteria</taxon>
        <taxon>Pseudomonadati</taxon>
        <taxon>Bacteroidota</taxon>
        <taxon>Flavobacteriia</taxon>
        <taxon>Flavobacteriales</taxon>
        <taxon>Flavobacteriaceae</taxon>
        <taxon>Nonlabens</taxon>
    </lineage>
</organism>
<evidence type="ECO:0008006" key="4">
    <source>
        <dbReference type="Google" id="ProtNLM"/>
    </source>
</evidence>
<feature type="signal peptide" evidence="1">
    <location>
        <begin position="1"/>
        <end position="19"/>
    </location>
</feature>
<comment type="caution">
    <text evidence="2">The sequence shown here is derived from an EMBL/GenBank/DDBJ whole genome shotgun (WGS) entry which is preliminary data.</text>
</comment>
<evidence type="ECO:0000313" key="3">
    <source>
        <dbReference type="Proteomes" id="UP000028980"/>
    </source>
</evidence>
<evidence type="ECO:0000313" key="2">
    <source>
        <dbReference type="EMBL" id="GAK74763.1"/>
    </source>
</evidence>
<dbReference type="Proteomes" id="UP000028980">
    <property type="component" value="Unassembled WGS sequence"/>
</dbReference>
<reference evidence="2 3" key="1">
    <citation type="journal article" date="2014" name="Genome Announc.">
        <title>Draft Genome Sequences of Marine Flavobacterium Nonlabens Strains NR17, NR24, NR27, NR32, NR33, and Ara13.</title>
        <authorList>
            <person name="Nakanishi M."/>
            <person name="Meirelles P."/>
            <person name="Suzuki R."/>
            <person name="Takatani N."/>
            <person name="Mino S."/>
            <person name="Suda W."/>
            <person name="Oshima K."/>
            <person name="Hattori M."/>
            <person name="Ohkuma M."/>
            <person name="Hosokawa M."/>
            <person name="Miyashita K."/>
            <person name="Thompson F.L."/>
            <person name="Niwa A."/>
            <person name="Sawabe T."/>
            <person name="Sawabe T."/>
        </authorList>
    </citation>
    <scope>NUCLEOTIDE SEQUENCE [LARGE SCALE GENOMIC DNA]</scope>
    <source>
        <strain evidence="3">JCM19296</strain>
    </source>
</reference>
<evidence type="ECO:0000256" key="1">
    <source>
        <dbReference type="SAM" id="SignalP"/>
    </source>
</evidence>